<feature type="region of interest" description="Disordered" evidence="1">
    <location>
        <begin position="26"/>
        <end position="80"/>
    </location>
</feature>
<evidence type="ECO:0000313" key="3">
    <source>
        <dbReference type="Proteomes" id="UP000320333"/>
    </source>
</evidence>
<sequence>MDTDMQLDHPTNAGLAQAVPVSTSANHPVGMQMQTGAMPSQPVHPTSHQHQHQPSSTHQPAASIPVSSVPTQQAAQLESTQPKQTFVFNAPSTDASASASAAATHALANASLLALAPSLPTIKMSAEVYVTLLNATCPPLTSPSCCPPNAAYTHYLLLGTRDIVNDKLVLHVKSLVPFGSTDADILHAFISHLNVDGQTVLGWVAATRFDSIPLPQSVNAQQPLLEMACVSIATAYFDLFHSAALTALARNCEPLKRDSGLQNLSRFCVEACAFLQDCVGIVCVNRSPLMGHQMILPFDTPELMPYDVERRLAVIAPHLFAAIDLKLNMQAPTPTAPTSQAQQKFKQNDTNATATSAILYSAKSDGPSNADAQKEAVIEGIPLIAASETTAFTEPLLPPTLPSLIKCHVLPHHVIHVLPEHSGLNTYLWHVFCGDVGAIAAASVAVGSLNDRMVISWMEEDKRNNTEQQIERSDTFESVASAIDGVGTRLSREFSESMALYEQEVLEVQQLLVMQEALQWALGESA</sequence>
<name>A0A507FDU9_9FUNG</name>
<organism evidence="2 3">
    <name type="scientific">Chytriomyces confervae</name>
    <dbReference type="NCBI Taxonomy" id="246404"/>
    <lineage>
        <taxon>Eukaryota</taxon>
        <taxon>Fungi</taxon>
        <taxon>Fungi incertae sedis</taxon>
        <taxon>Chytridiomycota</taxon>
        <taxon>Chytridiomycota incertae sedis</taxon>
        <taxon>Chytridiomycetes</taxon>
        <taxon>Chytridiales</taxon>
        <taxon>Chytriomycetaceae</taxon>
        <taxon>Chytriomyces</taxon>
    </lineage>
</organism>
<dbReference type="OrthoDB" id="2160735at2759"/>
<proteinExistence type="predicted"/>
<protein>
    <submittedName>
        <fullName evidence="2">Uncharacterized protein</fullName>
    </submittedName>
</protein>
<dbReference type="EMBL" id="QEAP01000166">
    <property type="protein sequence ID" value="TPX73757.1"/>
    <property type="molecule type" value="Genomic_DNA"/>
</dbReference>
<dbReference type="AlphaFoldDB" id="A0A507FDU9"/>
<evidence type="ECO:0000256" key="1">
    <source>
        <dbReference type="SAM" id="MobiDB-lite"/>
    </source>
</evidence>
<keyword evidence="3" id="KW-1185">Reference proteome</keyword>
<comment type="caution">
    <text evidence="2">The sequence shown here is derived from an EMBL/GenBank/DDBJ whole genome shotgun (WGS) entry which is preliminary data.</text>
</comment>
<dbReference type="Proteomes" id="UP000320333">
    <property type="component" value="Unassembled WGS sequence"/>
</dbReference>
<feature type="compositionally biased region" description="Polar residues" evidence="1">
    <location>
        <begin position="26"/>
        <end position="38"/>
    </location>
</feature>
<gene>
    <name evidence="2" type="ORF">CcCBS67573_g04979</name>
</gene>
<feature type="compositionally biased region" description="Low complexity" evidence="1">
    <location>
        <begin position="39"/>
        <end position="60"/>
    </location>
</feature>
<reference evidence="2 3" key="1">
    <citation type="journal article" date="2019" name="Sci. Rep.">
        <title>Comparative genomics of chytrid fungi reveal insights into the obligate biotrophic and pathogenic lifestyle of Synchytrium endobioticum.</title>
        <authorList>
            <person name="van de Vossenberg B.T.L.H."/>
            <person name="Warris S."/>
            <person name="Nguyen H.D.T."/>
            <person name="van Gent-Pelzer M.P.E."/>
            <person name="Joly D.L."/>
            <person name="van de Geest H.C."/>
            <person name="Bonants P.J.M."/>
            <person name="Smith D.S."/>
            <person name="Levesque C.A."/>
            <person name="van der Lee T.A.J."/>
        </authorList>
    </citation>
    <scope>NUCLEOTIDE SEQUENCE [LARGE SCALE GENOMIC DNA]</scope>
    <source>
        <strain evidence="2 3">CBS 675.73</strain>
    </source>
</reference>
<feature type="compositionally biased region" description="Polar residues" evidence="1">
    <location>
        <begin position="65"/>
        <end position="80"/>
    </location>
</feature>
<accession>A0A507FDU9</accession>
<evidence type="ECO:0000313" key="2">
    <source>
        <dbReference type="EMBL" id="TPX73757.1"/>
    </source>
</evidence>